<dbReference type="SUPFAM" id="SSF52833">
    <property type="entry name" value="Thioredoxin-like"/>
    <property type="match status" value="1"/>
</dbReference>
<dbReference type="EMBL" id="FM252032">
    <property type="protein sequence ID" value="CAZ54968.1"/>
    <property type="molecule type" value="Genomic_DNA"/>
</dbReference>
<organism evidence="2 3">
    <name type="scientific">Streptococcus suis (strain BM407)</name>
    <dbReference type="NCBI Taxonomy" id="568814"/>
    <lineage>
        <taxon>Bacteria</taxon>
        <taxon>Bacillati</taxon>
        <taxon>Bacillota</taxon>
        <taxon>Bacilli</taxon>
        <taxon>Lactobacillales</taxon>
        <taxon>Streptococcaceae</taxon>
        <taxon>Streptococcus</taxon>
    </lineage>
</organism>
<dbReference type="KEGG" id="ssb:SSUBM407_0136"/>
<evidence type="ECO:0000259" key="1">
    <source>
        <dbReference type="PROSITE" id="PS51352"/>
    </source>
</evidence>
<dbReference type="InterPro" id="IPR050620">
    <property type="entry name" value="Thioredoxin_H-type-like"/>
</dbReference>
<dbReference type="Pfam" id="PF00085">
    <property type="entry name" value="Thioredoxin"/>
    <property type="match status" value="1"/>
</dbReference>
<dbReference type="PROSITE" id="PS51352">
    <property type="entry name" value="THIOREDOXIN_2"/>
    <property type="match status" value="1"/>
</dbReference>
<dbReference type="PANTHER" id="PTHR10438">
    <property type="entry name" value="THIOREDOXIN"/>
    <property type="match status" value="1"/>
</dbReference>
<dbReference type="HOGENOM" id="CLU_090389_14_3_9"/>
<dbReference type="GeneID" id="8155057"/>
<evidence type="ECO:0000313" key="3">
    <source>
        <dbReference type="Proteomes" id="UP000009077"/>
    </source>
</evidence>
<dbReference type="PANTHER" id="PTHR10438:SF468">
    <property type="entry name" value="THIOREDOXIN-1-RELATED"/>
    <property type="match status" value="1"/>
</dbReference>
<dbReference type="RefSeq" id="WP_011921732.1">
    <property type="nucleotide sequence ID" value="NC_012926.1"/>
</dbReference>
<dbReference type="Proteomes" id="UP000009077">
    <property type="component" value="Chromosome"/>
</dbReference>
<accession>A0A0H3N1N1</accession>
<dbReference type="CDD" id="cd02947">
    <property type="entry name" value="TRX_family"/>
    <property type="match status" value="1"/>
</dbReference>
<sequence length="106" mass="12117">MIFPTNHEEVAALIEDGKPTVFLFVTTWCGDCHYIKPHVPAIEEAFPDLRFVQLDRDDFMPLAQEWAILGIPSLVVLENGKEIGRFVDKNRKTKEEIMNFLSGLGR</sequence>
<dbReference type="PATRIC" id="fig|568814.3.peg.155"/>
<reference evidence="2 3" key="1">
    <citation type="journal article" date="2009" name="PLoS ONE">
        <title>Rapid evolution of virulence and drug resistance in the emerging zoonotic pathogen Streptococcus suis.</title>
        <authorList>
            <person name="Holden M.T.G."/>
            <person name="Hauser H."/>
            <person name="Sanders M."/>
            <person name="Ngo T.H."/>
            <person name="Cherevach I."/>
            <person name="Cronin A."/>
            <person name="Goodhead I."/>
            <person name="Mungall K."/>
            <person name="Quail M.A."/>
            <person name="Price C."/>
            <person name="Rabbinowitsch E."/>
            <person name="Sharp S."/>
            <person name="Croucher N.J."/>
            <person name="Chieu T.B."/>
            <person name="Mai N.T.H."/>
            <person name="Diep T.S."/>
            <person name="Chinh N.T."/>
            <person name="Kehoe M."/>
            <person name="Leigh J.A."/>
            <person name="Ward P.N."/>
            <person name="Dowson C.G."/>
            <person name="Whatmore A.M."/>
            <person name="Chanter N."/>
            <person name="Iversen P."/>
            <person name="Gottschalk M."/>
            <person name="Slater J.D."/>
            <person name="Smith H.E."/>
            <person name="Spratt B.G."/>
            <person name="Xu J."/>
            <person name="Ye C."/>
            <person name="Bentley S."/>
            <person name="Barrell B.G."/>
            <person name="Schultsz C."/>
            <person name="Maskell D.J."/>
            <person name="Parkhill J."/>
        </authorList>
    </citation>
    <scope>NUCLEOTIDE SEQUENCE [LARGE SCALE GENOMIC DNA]</scope>
    <source>
        <strain evidence="2 3">BM407</strain>
    </source>
</reference>
<keyword evidence="3" id="KW-1185">Reference proteome</keyword>
<protein>
    <submittedName>
        <fullName evidence="2">Thioredoxin</fullName>
    </submittedName>
</protein>
<dbReference type="AlphaFoldDB" id="A0A0H3N1N1"/>
<gene>
    <name evidence="2" type="ordered locus">SSUBM407_0136</name>
</gene>
<name>A0A0H3N1N1_STRS4</name>
<proteinExistence type="predicted"/>
<dbReference type="InterPro" id="IPR036249">
    <property type="entry name" value="Thioredoxin-like_sf"/>
</dbReference>
<evidence type="ECO:0000313" key="2">
    <source>
        <dbReference type="EMBL" id="CAZ54968.1"/>
    </source>
</evidence>
<dbReference type="Gene3D" id="3.40.30.10">
    <property type="entry name" value="Glutaredoxin"/>
    <property type="match status" value="1"/>
</dbReference>
<feature type="domain" description="Thioredoxin" evidence="1">
    <location>
        <begin position="1"/>
        <end position="106"/>
    </location>
</feature>
<dbReference type="InterPro" id="IPR013766">
    <property type="entry name" value="Thioredoxin_domain"/>
</dbReference>